<keyword evidence="1" id="KW-0963">Cytoplasm</keyword>
<reference evidence="2 3" key="1">
    <citation type="submission" date="2015-12" db="EMBL/GenBank/DDBJ databases">
        <title>Genome sequence of Aneurinibacillus soli.</title>
        <authorList>
            <person name="Lee J.S."/>
            <person name="Lee K.C."/>
            <person name="Kim K.K."/>
            <person name="Lee B.W."/>
        </authorList>
    </citation>
    <scope>NUCLEOTIDE SEQUENCE [LARGE SCALE GENOMIC DNA]</scope>
    <source>
        <strain evidence="2 3">CB4</strain>
    </source>
</reference>
<evidence type="ECO:0000256" key="1">
    <source>
        <dbReference type="ARBA" id="ARBA00022490"/>
    </source>
</evidence>
<dbReference type="InterPro" id="IPR016979">
    <property type="entry name" value="DUF2129"/>
</dbReference>
<dbReference type="PIRSF" id="PIRSF031653">
    <property type="entry name" value="UCP031653"/>
    <property type="match status" value="1"/>
</dbReference>
<dbReference type="Pfam" id="PF09902">
    <property type="entry name" value="DUF2129"/>
    <property type="match status" value="1"/>
</dbReference>
<sequence length="106" mass="12555">MRERRVGLAIYVKSLKAARNLRKFGNIHYMSRRLNYVSMYTAADTFEQTVERIARLDFVTRVERSHRHEIKTVYDNAKPDKAKEFDYKMEESQILSIARGEQQLGL</sequence>
<evidence type="ECO:0000313" key="2">
    <source>
        <dbReference type="EMBL" id="BAU27359.1"/>
    </source>
</evidence>
<keyword evidence="3" id="KW-1185">Reference proteome</keyword>
<dbReference type="OrthoDB" id="2990788at2"/>
<accession>A0A0U5B221</accession>
<dbReference type="KEGG" id="asoc:CB4_01533"/>
<gene>
    <name evidence="2" type="ORF">CB4_01533</name>
</gene>
<dbReference type="RefSeq" id="WP_096464624.1">
    <property type="nucleotide sequence ID" value="NZ_AP017312.1"/>
</dbReference>
<proteinExistence type="predicted"/>
<protein>
    <submittedName>
        <fullName evidence="2">Uncharacterized protein</fullName>
    </submittedName>
</protein>
<dbReference type="AlphaFoldDB" id="A0A0U5B221"/>
<dbReference type="EMBL" id="AP017312">
    <property type="protein sequence ID" value="BAU27359.1"/>
    <property type="molecule type" value="Genomic_DNA"/>
</dbReference>
<name>A0A0U5B221_9BACL</name>
<evidence type="ECO:0000313" key="3">
    <source>
        <dbReference type="Proteomes" id="UP000217696"/>
    </source>
</evidence>
<dbReference type="Proteomes" id="UP000217696">
    <property type="component" value="Chromosome"/>
</dbReference>
<organism evidence="2 3">
    <name type="scientific">Aneurinibacillus soli</name>
    <dbReference type="NCBI Taxonomy" id="1500254"/>
    <lineage>
        <taxon>Bacteria</taxon>
        <taxon>Bacillati</taxon>
        <taxon>Bacillota</taxon>
        <taxon>Bacilli</taxon>
        <taxon>Bacillales</taxon>
        <taxon>Paenibacillaceae</taxon>
        <taxon>Aneurinibacillus group</taxon>
        <taxon>Aneurinibacillus</taxon>
    </lineage>
</organism>